<protein>
    <submittedName>
        <fullName evidence="1">Uncharacterized protein</fullName>
    </submittedName>
</protein>
<dbReference type="EMBL" id="KI299085">
    <property type="protein sequence ID" value="ERZ98051.1"/>
    <property type="molecule type" value="Genomic_DNA"/>
</dbReference>
<sequence length="208" mass="23600">MISINCLLLGKTSFDDTFAVNVVDNNKIIDVCVNINNLKISDLKLLIWNKKKDTLGINDPDIMKLWKVDIAEKLAQRNIHIIVQVPVAGKCLPMIYQGQSVLKCVANSESEESAELRDKLVKKFELEHPELSNIFMKRTLIASGIPAINKRPLFVLHSYRTFQTIVAVKATSMKKCSLRHLTMLWKILGSAKIRIIESQDKIRTKADE</sequence>
<organism evidence="1">
    <name type="scientific">Rhizophagus irregularis (strain DAOM 181602 / DAOM 197198 / MUCL 43194)</name>
    <name type="common">Arbuscular mycorrhizal fungus</name>
    <name type="synonym">Glomus intraradices</name>
    <dbReference type="NCBI Taxonomy" id="747089"/>
    <lineage>
        <taxon>Eukaryota</taxon>
        <taxon>Fungi</taxon>
        <taxon>Fungi incertae sedis</taxon>
        <taxon>Mucoromycota</taxon>
        <taxon>Glomeromycotina</taxon>
        <taxon>Glomeromycetes</taxon>
        <taxon>Glomerales</taxon>
        <taxon>Glomeraceae</taxon>
        <taxon>Rhizophagus</taxon>
    </lineage>
</organism>
<name>U9SSI7_RHIID</name>
<proteinExistence type="predicted"/>
<dbReference type="HOGENOM" id="CLU_1321501_0_0_1"/>
<reference evidence="1" key="1">
    <citation type="submission" date="2013-07" db="EMBL/GenBank/DDBJ databases">
        <title>The genome of an arbuscular mycorrhizal fungus provides insights into the evolution of the oldest plant symbiosis.</title>
        <authorList>
            <consortium name="DOE Joint Genome Institute"/>
            <person name="Tisserant E."/>
            <person name="Malbreil M."/>
            <person name="Kuo A."/>
            <person name="Kohler A."/>
            <person name="Symeonidi A."/>
            <person name="Balestrini R."/>
            <person name="Charron P."/>
            <person name="Duensing N."/>
            <person name="Frei-dit-Frey N."/>
            <person name="Gianinazzi-Pearson V."/>
            <person name="Gilbert B."/>
            <person name="Handa Y."/>
            <person name="Hijri M."/>
            <person name="Kaul R."/>
            <person name="Kawaguchi M."/>
            <person name="Krajinski F."/>
            <person name="Lammers P."/>
            <person name="Lapierre D."/>
            <person name="Masclaux F.G."/>
            <person name="Murat C."/>
            <person name="Morin E."/>
            <person name="Ndikumana S."/>
            <person name="Pagni M."/>
            <person name="Petitpierre D."/>
            <person name="Requena N."/>
            <person name="Rosikiewicz P."/>
            <person name="Riley R."/>
            <person name="Saito K."/>
            <person name="San Clemente H."/>
            <person name="Shapiro H."/>
            <person name="van Tuinen D."/>
            <person name="Becard G."/>
            <person name="Bonfante P."/>
            <person name="Paszkowski U."/>
            <person name="Shachar-Hill Y."/>
            <person name="Young J.P."/>
            <person name="Sanders I.R."/>
            <person name="Henrissat B."/>
            <person name="Rensing S.A."/>
            <person name="Grigoriev I.V."/>
            <person name="Corradi N."/>
            <person name="Roux C."/>
            <person name="Martin F."/>
        </authorList>
    </citation>
    <scope>NUCLEOTIDE SEQUENCE</scope>
    <source>
        <strain evidence="1">DAOM 197198</strain>
    </source>
</reference>
<accession>U9SSI7</accession>
<gene>
    <name evidence="1" type="ORF">GLOINDRAFT_10936</name>
</gene>
<dbReference type="AlphaFoldDB" id="U9SSI7"/>
<evidence type="ECO:0000313" key="1">
    <source>
        <dbReference type="EMBL" id="ERZ98051.1"/>
    </source>
</evidence>